<evidence type="ECO:0000256" key="1">
    <source>
        <dbReference type="SAM" id="Coils"/>
    </source>
</evidence>
<accession>A0A918QZ70</accession>
<protein>
    <submittedName>
        <fullName evidence="2">Uncharacterized protein</fullName>
    </submittedName>
</protein>
<dbReference type="CDD" id="cd00093">
    <property type="entry name" value="HTH_XRE"/>
    <property type="match status" value="1"/>
</dbReference>
<evidence type="ECO:0000313" key="2">
    <source>
        <dbReference type="EMBL" id="GGZ79743.1"/>
    </source>
</evidence>
<comment type="caution">
    <text evidence="2">The sequence shown here is derived from an EMBL/GenBank/DDBJ whole genome shotgun (WGS) entry which is preliminary data.</text>
</comment>
<organism evidence="2 3">
    <name type="scientific">Streptomyces echinoruber</name>
    <dbReference type="NCBI Taxonomy" id="68898"/>
    <lineage>
        <taxon>Bacteria</taxon>
        <taxon>Bacillati</taxon>
        <taxon>Actinomycetota</taxon>
        <taxon>Actinomycetes</taxon>
        <taxon>Kitasatosporales</taxon>
        <taxon>Streptomycetaceae</taxon>
        <taxon>Streptomyces</taxon>
    </lineage>
</organism>
<dbReference type="InterPro" id="IPR001387">
    <property type="entry name" value="Cro/C1-type_HTH"/>
</dbReference>
<feature type="coiled-coil region" evidence="1">
    <location>
        <begin position="98"/>
        <end position="185"/>
    </location>
</feature>
<dbReference type="RefSeq" id="WP_190056690.1">
    <property type="nucleotide sequence ID" value="NZ_BMWH01000004.1"/>
</dbReference>
<dbReference type="EMBL" id="BMWH01000004">
    <property type="protein sequence ID" value="GGZ79743.1"/>
    <property type="molecule type" value="Genomic_DNA"/>
</dbReference>
<reference evidence="2" key="2">
    <citation type="submission" date="2020-09" db="EMBL/GenBank/DDBJ databases">
        <authorList>
            <person name="Sun Q."/>
            <person name="Ohkuma M."/>
        </authorList>
    </citation>
    <scope>NUCLEOTIDE SEQUENCE</scope>
    <source>
        <strain evidence="2">JCM 5016</strain>
    </source>
</reference>
<name>A0A918QZ70_9ACTN</name>
<keyword evidence="1" id="KW-0175">Coiled coil</keyword>
<dbReference type="AlphaFoldDB" id="A0A918QZ70"/>
<dbReference type="Proteomes" id="UP000623010">
    <property type="component" value="Unassembled WGS sequence"/>
</dbReference>
<evidence type="ECO:0000313" key="3">
    <source>
        <dbReference type="Proteomes" id="UP000623010"/>
    </source>
</evidence>
<sequence>MGRGEDTTAAHRWINKEFSSDVPPAKRAFAAALQELCRHLAPAKSSGQPAKAPTQAEAARHVNCSESSLSRFLSGQYVPRPESVEHIYKKACTDAGGEDRLSISLDELLELRERAEAERCHSCVELKTDMESLNKQLQEAQADRAGLQEAVAAGAAEVEALRREVAELRAAVAKLTAAKAGLQARLVARAASAPLPVPRRRGDRQRSNEKRDVAAARQVARRAGELHNGGSQATALTLLRHTTDVLSPMEVASLFRQLREHQQDKLADNLLYIYGRDRQDHDVLRVALELHEQGAPKDAGTLLQAAVE</sequence>
<proteinExistence type="predicted"/>
<keyword evidence="3" id="KW-1185">Reference proteome</keyword>
<gene>
    <name evidence="2" type="ORF">GCM10010389_16740</name>
</gene>
<reference evidence="2" key="1">
    <citation type="journal article" date="2014" name="Int. J. Syst. Evol. Microbiol.">
        <title>Complete genome sequence of Corynebacterium casei LMG S-19264T (=DSM 44701T), isolated from a smear-ripened cheese.</title>
        <authorList>
            <consortium name="US DOE Joint Genome Institute (JGI-PGF)"/>
            <person name="Walter F."/>
            <person name="Albersmeier A."/>
            <person name="Kalinowski J."/>
            <person name="Ruckert C."/>
        </authorList>
    </citation>
    <scope>NUCLEOTIDE SEQUENCE</scope>
    <source>
        <strain evidence="2">JCM 5016</strain>
    </source>
</reference>